<accession>A0AAX0BQC7</accession>
<reference evidence="1" key="1">
    <citation type="journal article" date="2020" name="Cell Host Microbe">
        <title>Functional and Genomic Variation between Human-Derived Isolates of Lachnospiraceae Reveals Inter- and Intra-Species Diversity.</title>
        <authorList>
            <person name="Sorbara M.T."/>
            <person name="Littmann E.R."/>
            <person name="Fontana E."/>
            <person name="Moody T.U."/>
            <person name="Kohout C.E."/>
            <person name="Gjonbalaj M."/>
            <person name="Eaton V."/>
            <person name="Seok R."/>
            <person name="Leiner I.M."/>
            <person name="Pamer E.G."/>
        </authorList>
    </citation>
    <scope>NUCLEOTIDE SEQUENCE</scope>
    <source>
        <strain evidence="1">MSK.16.45</strain>
    </source>
</reference>
<dbReference type="AlphaFoldDB" id="A0AAX0BQC7"/>
<evidence type="ECO:0000313" key="2">
    <source>
        <dbReference type="Proteomes" id="UP001193756"/>
    </source>
</evidence>
<dbReference type="Proteomes" id="UP001193756">
    <property type="component" value="Unassembled WGS sequence"/>
</dbReference>
<dbReference type="RefSeq" id="WP_173844713.1">
    <property type="nucleotide sequence ID" value="NZ_JAAIMP010000018.1"/>
</dbReference>
<dbReference type="EMBL" id="JAAIMP010000018">
    <property type="protein sequence ID" value="NSC77912.1"/>
    <property type="molecule type" value="Genomic_DNA"/>
</dbReference>
<gene>
    <name evidence="1" type="ORF">G4312_11610</name>
</gene>
<comment type="caution">
    <text evidence="1">The sequence shown here is derived from an EMBL/GenBank/DDBJ whole genome shotgun (WGS) entry which is preliminary data.</text>
</comment>
<sequence length="61" mass="7224">MQFIVSKKEFIPPVIAPDIIETLGDDYEIWTYEDYERLPPLLVNIINLRKKWKGICSQVPF</sequence>
<proteinExistence type="predicted"/>
<evidence type="ECO:0000313" key="1">
    <source>
        <dbReference type="EMBL" id="NSC77912.1"/>
    </source>
</evidence>
<feature type="non-terminal residue" evidence="1">
    <location>
        <position position="61"/>
    </location>
</feature>
<protein>
    <submittedName>
        <fullName evidence="1">Uncharacterized protein</fullName>
    </submittedName>
</protein>
<name>A0AAX0BQC7_9FIRM</name>
<organism evidence="1 2">
    <name type="scientific">Agathobacter rectalis</name>
    <dbReference type="NCBI Taxonomy" id="39491"/>
    <lineage>
        <taxon>Bacteria</taxon>
        <taxon>Bacillati</taxon>
        <taxon>Bacillota</taxon>
        <taxon>Clostridia</taxon>
        <taxon>Lachnospirales</taxon>
        <taxon>Lachnospiraceae</taxon>
        <taxon>Agathobacter</taxon>
    </lineage>
</organism>
<reference evidence="1" key="2">
    <citation type="submission" date="2020-02" db="EMBL/GenBank/DDBJ databases">
        <authorList>
            <person name="Littmann E."/>
            <person name="Sorbara M."/>
        </authorList>
    </citation>
    <scope>NUCLEOTIDE SEQUENCE</scope>
    <source>
        <strain evidence="1">MSK.16.45</strain>
    </source>
</reference>